<evidence type="ECO:0000256" key="2">
    <source>
        <dbReference type="ARBA" id="ARBA00022723"/>
    </source>
</evidence>
<keyword evidence="9" id="KW-1185">Reference proteome</keyword>
<dbReference type="AlphaFoldDB" id="A0AA39QU91"/>
<dbReference type="InterPro" id="IPR000898">
    <property type="entry name" value="Indolamine_dOase"/>
</dbReference>
<keyword evidence="4 5" id="KW-0349">Heme</keyword>
<feature type="compositionally biased region" description="Basic and acidic residues" evidence="7">
    <location>
        <begin position="166"/>
        <end position="177"/>
    </location>
</feature>
<dbReference type="FunFam" id="1.20.58.480:FF:000005">
    <property type="entry name" value="Indoleamine 2,3-dioxygenase family protein"/>
    <property type="match status" value="1"/>
</dbReference>
<dbReference type="Gene3D" id="1.20.58.480">
    <property type="match status" value="1"/>
</dbReference>
<dbReference type="Proteomes" id="UP001166286">
    <property type="component" value="Unassembled WGS sequence"/>
</dbReference>
<protein>
    <recommendedName>
        <fullName evidence="5">Indoleamine 2,3-dioxygenase</fullName>
        <ecNumber evidence="5">1.13.11.52</ecNumber>
    </recommendedName>
</protein>
<comment type="similarity">
    <text evidence="1 5">Belongs to the indoleamine 2,3-dioxygenase family.</text>
</comment>
<accession>A0AA39QU91</accession>
<evidence type="ECO:0000256" key="1">
    <source>
        <dbReference type="ARBA" id="ARBA00007119"/>
    </source>
</evidence>
<feature type="binding site" description="proximal binding residue" evidence="4">
    <location>
        <position position="468"/>
    </location>
    <ligand>
        <name>heme b</name>
        <dbReference type="ChEBI" id="CHEBI:60344"/>
    </ligand>
    <ligandPart>
        <name>Fe</name>
        <dbReference type="ChEBI" id="CHEBI:18248"/>
    </ligandPart>
</feature>
<evidence type="ECO:0000256" key="7">
    <source>
        <dbReference type="SAM" id="MobiDB-lite"/>
    </source>
</evidence>
<keyword evidence="2 4" id="KW-0479">Metal-binding</keyword>
<evidence type="ECO:0000256" key="3">
    <source>
        <dbReference type="ARBA" id="ARBA00023004"/>
    </source>
</evidence>
<evidence type="ECO:0000313" key="9">
    <source>
        <dbReference type="Proteomes" id="UP001166286"/>
    </source>
</evidence>
<dbReference type="PANTHER" id="PTHR28657">
    <property type="entry name" value="INDOLEAMINE 2,3-DIOXYGENASE"/>
    <property type="match status" value="1"/>
</dbReference>
<keyword evidence="5" id="KW-0560">Oxidoreductase</keyword>
<comment type="catalytic activity">
    <reaction evidence="5">
        <text>L-tryptophan + O2 = N-formyl-L-kynurenine</text>
        <dbReference type="Rhea" id="RHEA:24536"/>
        <dbReference type="ChEBI" id="CHEBI:15379"/>
        <dbReference type="ChEBI" id="CHEBI:57912"/>
        <dbReference type="ChEBI" id="CHEBI:58629"/>
    </reaction>
</comment>
<reference evidence="8" key="1">
    <citation type="submission" date="2023-03" db="EMBL/GenBank/DDBJ databases">
        <title>Complete genome of Cladonia borealis.</title>
        <authorList>
            <person name="Park H."/>
        </authorList>
    </citation>
    <scope>NUCLEOTIDE SEQUENCE</scope>
    <source>
        <strain evidence="8">ANT050790</strain>
    </source>
</reference>
<organism evidence="8 9">
    <name type="scientific">Cladonia borealis</name>
    <dbReference type="NCBI Taxonomy" id="184061"/>
    <lineage>
        <taxon>Eukaryota</taxon>
        <taxon>Fungi</taxon>
        <taxon>Dikarya</taxon>
        <taxon>Ascomycota</taxon>
        <taxon>Pezizomycotina</taxon>
        <taxon>Lecanoromycetes</taxon>
        <taxon>OSLEUM clade</taxon>
        <taxon>Lecanoromycetidae</taxon>
        <taxon>Lecanorales</taxon>
        <taxon>Lecanorineae</taxon>
        <taxon>Cladoniaceae</taxon>
        <taxon>Cladonia</taxon>
    </lineage>
</organism>
<dbReference type="GO" id="GO:0046872">
    <property type="term" value="F:metal ion binding"/>
    <property type="evidence" value="ECO:0007669"/>
    <property type="project" value="UniProtKB-UniRule"/>
</dbReference>
<evidence type="ECO:0000256" key="5">
    <source>
        <dbReference type="RuleBase" id="RU369119"/>
    </source>
</evidence>
<comment type="caution">
    <text evidence="8">The sequence shown here is derived from an EMBL/GenBank/DDBJ whole genome shotgun (WGS) entry which is preliminary data.</text>
</comment>
<sequence>MGIFHDPIPLPKLAKLVPELPEIVLKGIPSEDELKHYAPFTLSFENGFLPLSPPPTTLPPAFRVLDSLLKRAPMKTADGKEGLLAKFTFGRAVEDELPDLTDEIHKVKGDLRVITALYRDYCFLASAYLLEPCHQRFYENDQEKRRLQQEEKARTTNEKGRKKKAENHVVEEKETKKERAKKFGTGEYGLARSRLPANLAKPLVMVANIAGFKPFMEYAGSYALFNWRMEQPSLGMDYDNLRLIRAFQEGLDPKSSEAGFILTHIDMVKHSAQLVRGAVTALEACNDKEGERFRPGTETDEALSNKNIDAFCAQMATDAFRSALDDVVKALAKVNDVMNKMWWKSKPSDYVYFRTFIFGITSQDMFPNGVIYEGVSEEPMYFRGESGANDSMIPMCDNFFEIIMPKDLMTEIYADFRSYRPGNHLRFLEWVKHKTQEMGVNEFVMSDTRLAILYLHGINEVRNFRWRHWCFCKEYILKNTKHPTATGGSPIIDWLPNQLYGTFARMEEVAKVDGVAEDCEELLGRVRDQRVQLMEEVARFKKAIDEAKERKEEAE</sequence>
<keyword evidence="5" id="KW-0223">Dioxygenase</keyword>
<name>A0AA39QU91_9LECA</name>
<dbReference type="EC" id="1.13.11.52" evidence="5"/>
<dbReference type="Pfam" id="PF01231">
    <property type="entry name" value="IDO"/>
    <property type="match status" value="1"/>
</dbReference>
<evidence type="ECO:0000313" key="8">
    <source>
        <dbReference type="EMBL" id="KAK0509342.1"/>
    </source>
</evidence>
<dbReference type="PANTHER" id="PTHR28657:SF3">
    <property type="entry name" value="INDOLEAMINE 2,3-DIOXYGENASE"/>
    <property type="match status" value="1"/>
</dbReference>
<dbReference type="SUPFAM" id="SSF140959">
    <property type="entry name" value="Indolic compounds 2,3-dioxygenase-like"/>
    <property type="match status" value="1"/>
</dbReference>
<dbReference type="EMBL" id="JAFEKC020000019">
    <property type="protein sequence ID" value="KAK0509342.1"/>
    <property type="molecule type" value="Genomic_DNA"/>
</dbReference>
<evidence type="ECO:0000256" key="6">
    <source>
        <dbReference type="SAM" id="Coils"/>
    </source>
</evidence>
<dbReference type="GO" id="GO:0020037">
    <property type="term" value="F:heme binding"/>
    <property type="evidence" value="ECO:0007669"/>
    <property type="project" value="UniProtKB-UniRule"/>
</dbReference>
<feature type="region of interest" description="Disordered" evidence="7">
    <location>
        <begin position="147"/>
        <end position="177"/>
    </location>
</feature>
<dbReference type="InterPro" id="IPR037217">
    <property type="entry name" value="Trp/Indoleamine_2_3_dOase-like"/>
</dbReference>
<dbReference type="GO" id="GO:0033754">
    <property type="term" value="F:indoleamine 2,3-dioxygenase activity"/>
    <property type="evidence" value="ECO:0007669"/>
    <property type="project" value="UniProtKB-EC"/>
</dbReference>
<comment type="function">
    <text evidence="5">Produces N-formyl-kynurenine through the oxidation of tryptophan.</text>
</comment>
<feature type="coiled-coil region" evidence="6">
    <location>
        <begin position="516"/>
        <end position="550"/>
    </location>
</feature>
<proteinExistence type="inferred from homology"/>
<evidence type="ECO:0000256" key="4">
    <source>
        <dbReference type="PIRSR" id="PIRSR600898-1"/>
    </source>
</evidence>
<gene>
    <name evidence="8" type="ORF">JMJ35_008713</name>
</gene>
<keyword evidence="3 4" id="KW-0408">Iron</keyword>
<dbReference type="GO" id="GO:0019441">
    <property type="term" value="P:L-tryptophan catabolic process to kynurenine"/>
    <property type="evidence" value="ECO:0007669"/>
    <property type="project" value="UniProtKB-UniRule"/>
</dbReference>
<feature type="compositionally biased region" description="Basic and acidic residues" evidence="7">
    <location>
        <begin position="147"/>
        <end position="159"/>
    </location>
</feature>
<keyword evidence="6" id="KW-0175">Coiled coil</keyword>